<gene>
    <name evidence="1" type="ORF">C427_3055</name>
</gene>
<organism evidence="1 2">
    <name type="scientific">Paraglaciecola psychrophila 170</name>
    <dbReference type="NCBI Taxonomy" id="1129794"/>
    <lineage>
        <taxon>Bacteria</taxon>
        <taxon>Pseudomonadati</taxon>
        <taxon>Pseudomonadota</taxon>
        <taxon>Gammaproteobacteria</taxon>
        <taxon>Alteromonadales</taxon>
        <taxon>Alteromonadaceae</taxon>
        <taxon>Paraglaciecola</taxon>
    </lineage>
</organism>
<accession>K7ATZ4</accession>
<dbReference type="STRING" id="1129794.C427_3055"/>
<evidence type="ECO:0000313" key="1">
    <source>
        <dbReference type="EMBL" id="AGH45164.1"/>
    </source>
</evidence>
<dbReference type="EMBL" id="CP003837">
    <property type="protein sequence ID" value="AGH45164.1"/>
    <property type="molecule type" value="Genomic_DNA"/>
</dbReference>
<dbReference type="KEGG" id="gps:C427_3055"/>
<sequence>MTTFFHLNASNRLADKASISPDRNKLIGTYAKMHRIGNIKTL</sequence>
<dbReference type="HOGENOM" id="CLU_3255327_0_0_6"/>
<reference evidence="1 2" key="1">
    <citation type="journal article" date="2013" name="Genome Announc.">
        <title>Complete Genome Sequence of Glaciecola psychrophila Strain 170T.</title>
        <authorList>
            <person name="Yin J."/>
            <person name="Chen J."/>
            <person name="Liu G."/>
            <person name="Yu Y."/>
            <person name="Song L."/>
            <person name="Wang X."/>
            <person name="Qu X."/>
        </authorList>
    </citation>
    <scope>NUCLEOTIDE SEQUENCE [LARGE SCALE GENOMIC DNA]</scope>
    <source>
        <strain evidence="1 2">170</strain>
    </source>
</reference>
<keyword evidence="2" id="KW-1185">Reference proteome</keyword>
<protein>
    <submittedName>
        <fullName evidence="1">Uncharacterized protein</fullName>
    </submittedName>
</protein>
<name>K7ATZ4_9ALTE</name>
<dbReference type="PATRIC" id="fig|1129794.4.peg.3038"/>
<dbReference type="Proteomes" id="UP000011864">
    <property type="component" value="Chromosome"/>
</dbReference>
<dbReference type="AlphaFoldDB" id="K7ATZ4"/>
<proteinExistence type="predicted"/>
<evidence type="ECO:0000313" key="2">
    <source>
        <dbReference type="Proteomes" id="UP000011864"/>
    </source>
</evidence>